<evidence type="ECO:0000313" key="2">
    <source>
        <dbReference type="Proteomes" id="UP000724584"/>
    </source>
</evidence>
<dbReference type="EMBL" id="JAGIZQ010000001">
    <property type="protein sequence ID" value="KAH6650340.1"/>
    <property type="molecule type" value="Genomic_DNA"/>
</dbReference>
<accession>A0ACB7PN94</accession>
<reference evidence="1 2" key="1">
    <citation type="journal article" date="2021" name="Nat. Commun.">
        <title>Genetic determinants of endophytism in the Arabidopsis root mycobiome.</title>
        <authorList>
            <person name="Mesny F."/>
            <person name="Miyauchi S."/>
            <person name="Thiergart T."/>
            <person name="Pickel B."/>
            <person name="Atanasova L."/>
            <person name="Karlsson M."/>
            <person name="Huettel B."/>
            <person name="Barry K.W."/>
            <person name="Haridas S."/>
            <person name="Chen C."/>
            <person name="Bauer D."/>
            <person name="Andreopoulos W."/>
            <person name="Pangilinan J."/>
            <person name="LaButti K."/>
            <person name="Riley R."/>
            <person name="Lipzen A."/>
            <person name="Clum A."/>
            <person name="Drula E."/>
            <person name="Henrissat B."/>
            <person name="Kohler A."/>
            <person name="Grigoriev I.V."/>
            <person name="Martin F.M."/>
            <person name="Hacquard S."/>
        </authorList>
    </citation>
    <scope>NUCLEOTIDE SEQUENCE [LARGE SCALE GENOMIC DNA]</scope>
    <source>
        <strain evidence="1 2">MPI-SDFR-AT-0079</strain>
    </source>
</reference>
<organism evidence="1 2">
    <name type="scientific">Chaetomium tenue</name>
    <dbReference type="NCBI Taxonomy" id="1854479"/>
    <lineage>
        <taxon>Eukaryota</taxon>
        <taxon>Fungi</taxon>
        <taxon>Dikarya</taxon>
        <taxon>Ascomycota</taxon>
        <taxon>Pezizomycotina</taxon>
        <taxon>Sordariomycetes</taxon>
        <taxon>Sordariomycetidae</taxon>
        <taxon>Sordariales</taxon>
        <taxon>Chaetomiaceae</taxon>
        <taxon>Chaetomium</taxon>
    </lineage>
</organism>
<gene>
    <name evidence="1" type="ORF">F5144DRAFT_597816</name>
</gene>
<comment type="caution">
    <text evidence="1">The sequence shown here is derived from an EMBL/GenBank/DDBJ whole genome shotgun (WGS) entry which is preliminary data.</text>
</comment>
<protein>
    <submittedName>
        <fullName evidence="1">Uncharacterized protein</fullName>
    </submittedName>
</protein>
<dbReference type="Proteomes" id="UP000724584">
    <property type="component" value="Unassembled WGS sequence"/>
</dbReference>
<name>A0ACB7PN94_9PEZI</name>
<keyword evidence="2" id="KW-1185">Reference proteome</keyword>
<sequence>MKSTIIATTLFVSLALAVPVVADQDANATGLEKRACKKTTCCWGGICGYKECLNGLCDAFPESLTCPIGYVLSLESLDISAGAANGKRYDHQKYS</sequence>
<proteinExistence type="predicted"/>
<evidence type="ECO:0000313" key="1">
    <source>
        <dbReference type="EMBL" id="KAH6650340.1"/>
    </source>
</evidence>